<accession>A0A1B9IUB7</accession>
<evidence type="ECO:0000256" key="2">
    <source>
        <dbReference type="ARBA" id="ARBA00022741"/>
    </source>
</evidence>
<dbReference type="GO" id="GO:0005524">
    <property type="term" value="F:ATP binding"/>
    <property type="evidence" value="ECO:0007669"/>
    <property type="project" value="UniProtKB-KW"/>
</dbReference>
<dbReference type="SUPFAM" id="SSF56112">
    <property type="entry name" value="Protein kinase-like (PK-like)"/>
    <property type="match status" value="1"/>
</dbReference>
<organism evidence="8 9">
    <name type="scientific">Kwoniella mangroviensis CBS 10435</name>
    <dbReference type="NCBI Taxonomy" id="1331196"/>
    <lineage>
        <taxon>Eukaryota</taxon>
        <taxon>Fungi</taxon>
        <taxon>Dikarya</taxon>
        <taxon>Basidiomycota</taxon>
        <taxon>Agaricomycotina</taxon>
        <taxon>Tremellomycetes</taxon>
        <taxon>Tremellales</taxon>
        <taxon>Cryptococcaceae</taxon>
        <taxon>Kwoniella</taxon>
    </lineage>
</organism>
<reference evidence="8 9" key="1">
    <citation type="submission" date="2013-07" db="EMBL/GenBank/DDBJ databases">
        <title>The Genome Sequence of Kwoniella mangroviensis CBS10435.</title>
        <authorList>
            <consortium name="The Broad Institute Genome Sequencing Platform"/>
            <person name="Cuomo C."/>
            <person name="Litvintseva A."/>
            <person name="Chen Y."/>
            <person name="Heitman J."/>
            <person name="Sun S."/>
            <person name="Springer D."/>
            <person name="Dromer F."/>
            <person name="Young S.K."/>
            <person name="Zeng Q."/>
            <person name="Gargeya S."/>
            <person name="Fitzgerald M."/>
            <person name="Abouelleil A."/>
            <person name="Alvarado L."/>
            <person name="Berlin A.M."/>
            <person name="Chapman S.B."/>
            <person name="Dewar J."/>
            <person name="Goldberg J."/>
            <person name="Griggs A."/>
            <person name="Gujja S."/>
            <person name="Hansen M."/>
            <person name="Howarth C."/>
            <person name="Imamovic A."/>
            <person name="Larimer J."/>
            <person name="McCowan C."/>
            <person name="Murphy C."/>
            <person name="Pearson M."/>
            <person name="Priest M."/>
            <person name="Roberts A."/>
            <person name="Saif S."/>
            <person name="Shea T."/>
            <person name="Sykes S."/>
            <person name="Wortman J."/>
            <person name="Nusbaum C."/>
            <person name="Birren B."/>
        </authorList>
    </citation>
    <scope>NUCLEOTIDE SEQUENCE [LARGE SCALE GENOMIC DNA]</scope>
    <source>
        <strain evidence="8 9">CBS 10435</strain>
    </source>
</reference>
<feature type="region of interest" description="Disordered" evidence="6">
    <location>
        <begin position="32"/>
        <end position="56"/>
    </location>
</feature>
<dbReference type="AlphaFoldDB" id="A0A1B9IUB7"/>
<dbReference type="InterPro" id="IPR011009">
    <property type="entry name" value="Kinase-like_dom_sf"/>
</dbReference>
<evidence type="ECO:0000256" key="1">
    <source>
        <dbReference type="ARBA" id="ARBA00022679"/>
    </source>
</evidence>
<dbReference type="Gene3D" id="1.10.510.10">
    <property type="entry name" value="Transferase(Phosphotransferase) domain 1"/>
    <property type="match status" value="1"/>
</dbReference>
<dbReference type="PANTHER" id="PTHR11042:SF138">
    <property type="entry name" value="SERINE_THREONINE-PROTEIN KINASE IKS1-RELATED"/>
    <property type="match status" value="1"/>
</dbReference>
<sequence length="689" mass="77044">MDESALESHYNSWTAIGQTSNQLILYHPHSHALQVQPHPSSSSTRVDSSANVESSRRRPLRLLGNLSDSEVPIEIITTVPHCPYCSQPLPAITTADPHSPPHPRHEADGTRGRLGKQKYFRILEQAHEGSRPPSPTPSTPSTPRKRYKTPLMEQDEDDDLDEADFPARGYYDRFFREECKLGMGAEGSVFLATHVIGGNVLGTYAVKKIAVGRSKSYLFKMLREVRLLEALRHHNIIPYHHSWIDVTRFSNFGPPIVALHVLMQYATAGNLDTYLLTRSHTNQPRPDLSAGDIADSESLGQLPKAERIKAFKRRRQSAAEGTAGKGKRRMEEMRGVLLLGMEEIMKLFGDVVEGLAFLHANSILHLDLKCSNVLLHWEEGKLIPKALISDFGTSEEMLRGKRERTGHTGTMEYMAPETLIQDTHGNWRPSDSHADMWSLGMILHKMLFLHLPYPDTEDYDALHNEIIAYPGFIPTTEIIQSLERRHIPRDLLVLLSKLESLIPEDRPGAEKVRAGLKNLENKIRSTPSTLSSKAGELVRRFASPWTFENPSEDQAERDPPQSYSPVKTILALPSPEAERASEPFATGVDDPSPITNTTAKRESLHGSLVRFGLNRRTGVKAIRVMMFTIKVISLQPSVVNRPIPLSYMVLLLVLAIFELVGEIPLGWSVLLGTVHVGVLTHQTFVVDGK</sequence>
<evidence type="ECO:0000256" key="6">
    <source>
        <dbReference type="SAM" id="MobiDB-lite"/>
    </source>
</evidence>
<dbReference type="GO" id="GO:0004672">
    <property type="term" value="F:protein kinase activity"/>
    <property type="evidence" value="ECO:0007669"/>
    <property type="project" value="InterPro"/>
</dbReference>
<name>A0A1B9IUB7_9TREE</name>
<dbReference type="PROSITE" id="PS00108">
    <property type="entry name" value="PROTEIN_KINASE_ST"/>
    <property type="match status" value="1"/>
</dbReference>
<dbReference type="PANTHER" id="PTHR11042">
    <property type="entry name" value="EUKARYOTIC TRANSLATION INITIATION FACTOR 2-ALPHA KINASE EIF2-ALPHA KINASE -RELATED"/>
    <property type="match status" value="1"/>
</dbReference>
<reference evidence="9" key="2">
    <citation type="submission" date="2013-12" db="EMBL/GenBank/DDBJ databases">
        <title>Evolution of pathogenesis and genome organization in the Tremellales.</title>
        <authorList>
            <person name="Cuomo C."/>
            <person name="Litvintseva A."/>
            <person name="Heitman J."/>
            <person name="Chen Y."/>
            <person name="Sun S."/>
            <person name="Springer D."/>
            <person name="Dromer F."/>
            <person name="Young S."/>
            <person name="Zeng Q."/>
            <person name="Chapman S."/>
            <person name="Gujja S."/>
            <person name="Saif S."/>
            <person name="Birren B."/>
        </authorList>
    </citation>
    <scope>NUCLEOTIDE SEQUENCE [LARGE SCALE GENOMIC DNA]</scope>
    <source>
        <strain evidence="9">CBS 10435</strain>
    </source>
</reference>
<evidence type="ECO:0000256" key="5">
    <source>
        <dbReference type="ARBA" id="ARBA00037982"/>
    </source>
</evidence>
<dbReference type="GO" id="GO:0005634">
    <property type="term" value="C:nucleus"/>
    <property type="evidence" value="ECO:0007669"/>
    <property type="project" value="TreeGrafter"/>
</dbReference>
<dbReference type="InterPro" id="IPR050339">
    <property type="entry name" value="CC_SR_Kinase"/>
</dbReference>
<keyword evidence="1" id="KW-0808">Transferase</keyword>
<keyword evidence="9" id="KW-1185">Reference proteome</keyword>
<dbReference type="OrthoDB" id="1405469at2759"/>
<keyword evidence="4" id="KW-0067">ATP-binding</keyword>
<dbReference type="Pfam" id="PF00069">
    <property type="entry name" value="Pkinase"/>
    <property type="match status" value="1"/>
</dbReference>
<keyword evidence="2" id="KW-0547">Nucleotide-binding</keyword>
<dbReference type="InterPro" id="IPR008271">
    <property type="entry name" value="Ser/Thr_kinase_AS"/>
</dbReference>
<proteinExistence type="inferred from homology"/>
<dbReference type="Gene3D" id="3.30.200.20">
    <property type="entry name" value="Phosphorylase Kinase, domain 1"/>
    <property type="match status" value="1"/>
</dbReference>
<feature type="compositionally biased region" description="Polar residues" evidence="6">
    <location>
        <begin position="37"/>
        <end position="53"/>
    </location>
</feature>
<evidence type="ECO:0000313" key="8">
    <source>
        <dbReference type="EMBL" id="OCF59107.1"/>
    </source>
</evidence>
<feature type="region of interest" description="Disordered" evidence="6">
    <location>
        <begin position="91"/>
        <end position="158"/>
    </location>
</feature>
<dbReference type="PROSITE" id="PS50011">
    <property type="entry name" value="PROTEIN_KINASE_DOM"/>
    <property type="match status" value="1"/>
</dbReference>
<dbReference type="InterPro" id="IPR000719">
    <property type="entry name" value="Prot_kinase_dom"/>
</dbReference>
<dbReference type="SMART" id="SM00220">
    <property type="entry name" value="S_TKc"/>
    <property type="match status" value="1"/>
</dbReference>
<dbReference type="Proteomes" id="UP000092583">
    <property type="component" value="Unassembled WGS sequence"/>
</dbReference>
<comment type="similarity">
    <text evidence="5">Belongs to the protein kinase superfamily. Ser/Thr protein kinase family. GCN2 subfamily.</text>
</comment>
<feature type="domain" description="Protein kinase" evidence="7">
    <location>
        <begin position="175"/>
        <end position="519"/>
    </location>
</feature>
<gene>
    <name evidence="8" type="ORF">L486_03608</name>
</gene>
<evidence type="ECO:0000256" key="4">
    <source>
        <dbReference type="ARBA" id="ARBA00022840"/>
    </source>
</evidence>
<evidence type="ECO:0000256" key="3">
    <source>
        <dbReference type="ARBA" id="ARBA00022777"/>
    </source>
</evidence>
<protein>
    <submittedName>
        <fullName evidence="8">IKS protein kinase</fullName>
    </submittedName>
</protein>
<dbReference type="STRING" id="1331196.A0A1B9IUB7"/>
<evidence type="ECO:0000313" key="9">
    <source>
        <dbReference type="Proteomes" id="UP000092583"/>
    </source>
</evidence>
<dbReference type="GO" id="GO:0005737">
    <property type="term" value="C:cytoplasm"/>
    <property type="evidence" value="ECO:0007669"/>
    <property type="project" value="TreeGrafter"/>
</dbReference>
<dbReference type="EMBL" id="KI669461">
    <property type="protein sequence ID" value="OCF59107.1"/>
    <property type="molecule type" value="Genomic_DNA"/>
</dbReference>
<evidence type="ECO:0000259" key="7">
    <source>
        <dbReference type="PROSITE" id="PS50011"/>
    </source>
</evidence>
<keyword evidence="3 8" id="KW-0418">Kinase</keyword>